<reference evidence="4" key="1">
    <citation type="journal article" date="2019" name="Int. J. Syst. Evol. Microbiol.">
        <title>The Global Catalogue of Microorganisms (GCM) 10K type strain sequencing project: providing services to taxonomists for standard genome sequencing and annotation.</title>
        <authorList>
            <consortium name="The Broad Institute Genomics Platform"/>
            <consortium name="The Broad Institute Genome Sequencing Center for Infectious Disease"/>
            <person name="Wu L."/>
            <person name="Ma J."/>
        </authorList>
    </citation>
    <scope>NUCLEOTIDE SEQUENCE [LARGE SCALE GENOMIC DNA]</scope>
    <source>
        <strain evidence="4">KACC 12633</strain>
    </source>
</reference>
<protein>
    <submittedName>
        <fullName evidence="3">CHAD domain-containing protein</fullName>
    </submittedName>
</protein>
<evidence type="ECO:0000313" key="3">
    <source>
        <dbReference type="EMBL" id="MFC5515578.1"/>
    </source>
</evidence>
<gene>
    <name evidence="3" type="ORF">ACFPP9_07335</name>
</gene>
<keyword evidence="1" id="KW-0175">Coiled coil</keyword>
<dbReference type="EMBL" id="JBHSML010000003">
    <property type="protein sequence ID" value="MFC5515578.1"/>
    <property type="molecule type" value="Genomic_DNA"/>
</dbReference>
<dbReference type="PROSITE" id="PS51708">
    <property type="entry name" value="CHAD"/>
    <property type="match status" value="1"/>
</dbReference>
<dbReference type="RefSeq" id="WP_266342185.1">
    <property type="nucleotide sequence ID" value="NZ_JAPKNH010000001.1"/>
</dbReference>
<dbReference type="Gene3D" id="1.40.20.10">
    <property type="entry name" value="CHAD domain"/>
    <property type="match status" value="1"/>
</dbReference>
<evidence type="ECO:0000313" key="4">
    <source>
        <dbReference type="Proteomes" id="UP001596150"/>
    </source>
</evidence>
<dbReference type="InterPro" id="IPR038186">
    <property type="entry name" value="CHAD_dom_sf"/>
</dbReference>
<sequence>MTVDDAITLVLSQSQVDLVGSLRAALDRPMPETVHELRVALRRLRAALALSTRWADTEALDDLKRDAHALSDSLGESRNWDILIEETLAPHIDRLAGIADVAALTEAAATARHDSYRRVRVLLDGPLPQKLLLGLALALSQQHWRGEAGVISKRLAGGIRRRATREISRADRQLRNHGKQLQNLTDEARHELRIEVKRLRYTIEWLEPIWPRSNRIRRYQKRINALQSVLGSLNDARAAQQLLNRIASDDPSPISQRAVGAIAGWTVRDKAFQLAALDKLWQEFRTAKRFW</sequence>
<keyword evidence="4" id="KW-1185">Reference proteome</keyword>
<dbReference type="Pfam" id="PF05235">
    <property type="entry name" value="CHAD"/>
    <property type="match status" value="1"/>
</dbReference>
<dbReference type="SMART" id="SM00880">
    <property type="entry name" value="CHAD"/>
    <property type="match status" value="1"/>
</dbReference>
<dbReference type="PANTHER" id="PTHR39339">
    <property type="entry name" value="SLR1444 PROTEIN"/>
    <property type="match status" value="1"/>
</dbReference>
<feature type="coiled-coil region" evidence="1">
    <location>
        <begin position="160"/>
        <end position="187"/>
    </location>
</feature>
<name>A0ABW0PT93_9HYPH</name>
<evidence type="ECO:0000259" key="2">
    <source>
        <dbReference type="PROSITE" id="PS51708"/>
    </source>
</evidence>
<evidence type="ECO:0000256" key="1">
    <source>
        <dbReference type="SAM" id="Coils"/>
    </source>
</evidence>
<accession>A0ABW0PT93</accession>
<organism evidence="3 4">
    <name type="scientific">Kaistia terrae</name>
    <dbReference type="NCBI Taxonomy" id="537017"/>
    <lineage>
        <taxon>Bacteria</taxon>
        <taxon>Pseudomonadati</taxon>
        <taxon>Pseudomonadota</taxon>
        <taxon>Alphaproteobacteria</taxon>
        <taxon>Hyphomicrobiales</taxon>
        <taxon>Kaistiaceae</taxon>
        <taxon>Kaistia</taxon>
    </lineage>
</organism>
<dbReference type="Proteomes" id="UP001596150">
    <property type="component" value="Unassembled WGS sequence"/>
</dbReference>
<dbReference type="InterPro" id="IPR007899">
    <property type="entry name" value="CHAD_dom"/>
</dbReference>
<proteinExistence type="predicted"/>
<dbReference type="PANTHER" id="PTHR39339:SF1">
    <property type="entry name" value="CHAD DOMAIN-CONTAINING PROTEIN"/>
    <property type="match status" value="1"/>
</dbReference>
<comment type="caution">
    <text evidence="3">The sequence shown here is derived from an EMBL/GenBank/DDBJ whole genome shotgun (WGS) entry which is preliminary data.</text>
</comment>
<feature type="domain" description="CHAD" evidence="2">
    <location>
        <begin position="1"/>
        <end position="289"/>
    </location>
</feature>